<dbReference type="PROSITE" id="PS51379">
    <property type="entry name" value="4FE4S_FER_2"/>
    <property type="match status" value="1"/>
</dbReference>
<sequence length="63" mass="6758">MKLEIDPERCEGHGQCEAVAPRVLHLDDTVRPVLDVDGELSGELEEEARAAVSCCPVAALSAR</sequence>
<dbReference type="InterPro" id="IPR051269">
    <property type="entry name" value="Fe-S_cluster_ET"/>
</dbReference>
<dbReference type="SUPFAM" id="SSF54862">
    <property type="entry name" value="4Fe-4S ferredoxins"/>
    <property type="match status" value="1"/>
</dbReference>
<comment type="cofactor">
    <cofactor evidence="1">
        <name>[3Fe-4S] cluster</name>
        <dbReference type="ChEBI" id="CHEBI:21137"/>
    </cofactor>
</comment>
<evidence type="ECO:0000259" key="8">
    <source>
        <dbReference type="PROSITE" id="PS51379"/>
    </source>
</evidence>
<evidence type="ECO:0000256" key="4">
    <source>
        <dbReference type="ARBA" id="ARBA00022982"/>
    </source>
</evidence>
<evidence type="ECO:0000256" key="2">
    <source>
        <dbReference type="ARBA" id="ARBA00022448"/>
    </source>
</evidence>
<gene>
    <name evidence="9" type="ORF">VSH64_21945</name>
</gene>
<keyword evidence="6" id="KW-0411">Iron-sulfur</keyword>
<dbReference type="Pfam" id="PF13459">
    <property type="entry name" value="Fer4_15"/>
    <property type="match status" value="1"/>
</dbReference>
<keyword evidence="10" id="KW-1185">Reference proteome</keyword>
<keyword evidence="4" id="KW-0249">Electron transport</keyword>
<accession>A0ABZ1IJQ4</accession>
<dbReference type="Proteomes" id="UP001330812">
    <property type="component" value="Chromosome"/>
</dbReference>
<name>A0ABZ1IJQ4_9PSEU</name>
<dbReference type="InterPro" id="IPR017896">
    <property type="entry name" value="4Fe4S_Fe-S-bd"/>
</dbReference>
<dbReference type="PANTHER" id="PTHR36923">
    <property type="entry name" value="FERREDOXIN"/>
    <property type="match status" value="1"/>
</dbReference>
<proteinExistence type="predicted"/>
<evidence type="ECO:0000256" key="7">
    <source>
        <dbReference type="ARBA" id="ARBA00023291"/>
    </source>
</evidence>
<evidence type="ECO:0000256" key="5">
    <source>
        <dbReference type="ARBA" id="ARBA00023004"/>
    </source>
</evidence>
<evidence type="ECO:0000313" key="9">
    <source>
        <dbReference type="EMBL" id="WSE34709.1"/>
    </source>
</evidence>
<keyword evidence="5" id="KW-0408">Iron</keyword>
<evidence type="ECO:0000313" key="10">
    <source>
        <dbReference type="Proteomes" id="UP001330812"/>
    </source>
</evidence>
<keyword evidence="2" id="KW-0813">Transport</keyword>
<dbReference type="Gene3D" id="3.30.70.20">
    <property type="match status" value="1"/>
</dbReference>
<protein>
    <submittedName>
        <fullName evidence="9">Ferredoxin</fullName>
    </submittedName>
</protein>
<evidence type="ECO:0000256" key="1">
    <source>
        <dbReference type="ARBA" id="ARBA00001927"/>
    </source>
</evidence>
<evidence type="ECO:0000256" key="6">
    <source>
        <dbReference type="ARBA" id="ARBA00023014"/>
    </source>
</evidence>
<dbReference type="PANTHER" id="PTHR36923:SF3">
    <property type="entry name" value="FERREDOXIN"/>
    <property type="match status" value="1"/>
</dbReference>
<reference evidence="9 10" key="1">
    <citation type="journal article" date="2015" name="Int. J. Syst. Evol. Microbiol.">
        <title>Amycolatopsis rhabdoformis sp. nov., an actinomycete isolated from a tropical forest soil.</title>
        <authorList>
            <person name="Souza W.R."/>
            <person name="Silva R.E."/>
            <person name="Goodfellow M."/>
            <person name="Busarakam K."/>
            <person name="Figueiro F.S."/>
            <person name="Ferreira D."/>
            <person name="Rodrigues-Filho E."/>
            <person name="Moraes L.A.B."/>
            <person name="Zucchi T.D."/>
        </authorList>
    </citation>
    <scope>NUCLEOTIDE SEQUENCE [LARGE SCALE GENOMIC DNA]</scope>
    <source>
        <strain evidence="9 10">NCIMB 14900</strain>
    </source>
</reference>
<keyword evidence="3" id="KW-0479">Metal-binding</keyword>
<organism evidence="9 10">
    <name type="scientific">Amycolatopsis rhabdoformis</name>
    <dbReference type="NCBI Taxonomy" id="1448059"/>
    <lineage>
        <taxon>Bacteria</taxon>
        <taxon>Bacillati</taxon>
        <taxon>Actinomycetota</taxon>
        <taxon>Actinomycetes</taxon>
        <taxon>Pseudonocardiales</taxon>
        <taxon>Pseudonocardiaceae</taxon>
        <taxon>Amycolatopsis</taxon>
    </lineage>
</organism>
<keyword evidence="7" id="KW-0003">3Fe-4S</keyword>
<feature type="domain" description="4Fe-4S ferredoxin-type" evidence="8">
    <location>
        <begin position="1"/>
        <end position="29"/>
    </location>
</feature>
<evidence type="ECO:0000256" key="3">
    <source>
        <dbReference type="ARBA" id="ARBA00022723"/>
    </source>
</evidence>
<dbReference type="EMBL" id="CP142149">
    <property type="protein sequence ID" value="WSE34709.1"/>
    <property type="molecule type" value="Genomic_DNA"/>
</dbReference>
<dbReference type="RefSeq" id="WP_326837517.1">
    <property type="nucleotide sequence ID" value="NZ_CP142149.1"/>
</dbReference>